<evidence type="ECO:0000313" key="8">
    <source>
        <dbReference type="EMBL" id="MEX1669638.1"/>
    </source>
</evidence>
<accession>A0ABV3U6S0</accession>
<gene>
    <name evidence="8" type="ORF">AB4876_12030</name>
</gene>
<keyword evidence="4" id="KW-0812">Transmembrane</keyword>
<evidence type="ECO:0000256" key="6">
    <source>
        <dbReference type="ARBA" id="ARBA00023136"/>
    </source>
</evidence>
<keyword evidence="3" id="KW-1134">Transmembrane beta strand</keyword>
<keyword evidence="7" id="KW-0998">Cell outer membrane</keyword>
<sequence>MALLLMSTLAMAGNGLYVTGFGVRSSSMAGADVAYSRDSTAVNTNPSGLSQLKHKQLDFFTSSFFTGNSHSDSLGNNKEQKNDFGTVVGLSYAQPIANSPFTAGIGLFIQGGLGYVYQDLETGYGNKDDTEILFSVIKLVPGVAWQVSDTLSLGANIGIHYARQDTKFFPDTSYYDATNPQDTFAGLQLSNLHTVSYNVSAGLQWQPSEEVVIGLNYTSRLGLNLVGKAELDLSATGQEKTLYQNTVISKFAFPQELSIGVAWTLGKWVVVPEIRWVNYSNALDQPRLHLSKPNVSGAPEEIRSEFTYQFHDQYIYALGAAYTLSDEYDIYLGYNYGKSPVPERNLSPILPVVAEHHLSAGLSYKPKQSDYIYSMGVEHEFPEDISYENSGARIGNGAKLHIETYLIRFMLSKKF</sequence>
<evidence type="ECO:0000256" key="1">
    <source>
        <dbReference type="ARBA" id="ARBA00004571"/>
    </source>
</evidence>
<dbReference type="Pfam" id="PF03349">
    <property type="entry name" value="Toluene_X"/>
    <property type="match status" value="1"/>
</dbReference>
<organism evidence="8 9">
    <name type="scientific">Zhongshania guokunii</name>
    <dbReference type="NCBI Taxonomy" id="641783"/>
    <lineage>
        <taxon>Bacteria</taxon>
        <taxon>Pseudomonadati</taxon>
        <taxon>Pseudomonadota</taxon>
        <taxon>Gammaproteobacteria</taxon>
        <taxon>Cellvibrionales</taxon>
        <taxon>Spongiibacteraceae</taxon>
        <taxon>Zhongshania</taxon>
    </lineage>
</organism>
<evidence type="ECO:0000313" key="9">
    <source>
        <dbReference type="Proteomes" id="UP001557485"/>
    </source>
</evidence>
<evidence type="ECO:0000256" key="7">
    <source>
        <dbReference type="ARBA" id="ARBA00023237"/>
    </source>
</evidence>
<dbReference type="PANTHER" id="PTHR35093">
    <property type="entry name" value="OUTER MEMBRANE PROTEIN NMB0088-RELATED"/>
    <property type="match status" value="1"/>
</dbReference>
<dbReference type="EMBL" id="JBFRYA010000010">
    <property type="protein sequence ID" value="MEX1669638.1"/>
    <property type="molecule type" value="Genomic_DNA"/>
</dbReference>
<name>A0ABV3U6S0_9GAMM</name>
<keyword evidence="5" id="KW-0732">Signal</keyword>
<comment type="subcellular location">
    <subcellularLocation>
        <location evidence="1">Cell outer membrane</location>
        <topology evidence="1">Multi-pass membrane protein</topology>
    </subcellularLocation>
</comment>
<evidence type="ECO:0000256" key="2">
    <source>
        <dbReference type="ARBA" id="ARBA00008163"/>
    </source>
</evidence>
<dbReference type="PANTHER" id="PTHR35093:SF8">
    <property type="entry name" value="OUTER MEMBRANE PROTEIN NMB0088-RELATED"/>
    <property type="match status" value="1"/>
</dbReference>
<dbReference type="Proteomes" id="UP001557485">
    <property type="component" value="Unassembled WGS sequence"/>
</dbReference>
<evidence type="ECO:0000256" key="4">
    <source>
        <dbReference type="ARBA" id="ARBA00022692"/>
    </source>
</evidence>
<evidence type="ECO:0000256" key="5">
    <source>
        <dbReference type="ARBA" id="ARBA00022729"/>
    </source>
</evidence>
<dbReference type="RefSeq" id="WP_368381911.1">
    <property type="nucleotide sequence ID" value="NZ_JBFRYA010000010.1"/>
</dbReference>
<comment type="caution">
    <text evidence="8">The sequence shown here is derived from an EMBL/GenBank/DDBJ whole genome shotgun (WGS) entry which is preliminary data.</text>
</comment>
<keyword evidence="6" id="KW-0472">Membrane</keyword>
<dbReference type="Gene3D" id="2.40.160.60">
    <property type="entry name" value="Outer membrane protein transport protein (OMPP1/FadL/TodX)"/>
    <property type="match status" value="1"/>
</dbReference>
<dbReference type="SUPFAM" id="SSF56935">
    <property type="entry name" value="Porins"/>
    <property type="match status" value="1"/>
</dbReference>
<proteinExistence type="inferred from homology"/>
<reference evidence="8 9" key="1">
    <citation type="journal article" date="2011" name="Int. J. Syst. Evol. Microbiol.">
        <title>Zhongshania antarctica gen. nov., sp. nov. and Zhongshania guokunii sp. nov., gammaproteobacteria respectively isolated from coastal attached (fast) ice and surface seawater of the Antarctic.</title>
        <authorList>
            <person name="Li H.J."/>
            <person name="Zhang X.Y."/>
            <person name="Chen C.X."/>
            <person name="Zhang Y.J."/>
            <person name="Gao Z.M."/>
            <person name="Yu Y."/>
            <person name="Chen X.L."/>
            <person name="Chen B."/>
            <person name="Zhang Y.Z."/>
        </authorList>
    </citation>
    <scope>NUCLEOTIDE SEQUENCE [LARGE SCALE GENOMIC DNA]</scope>
    <source>
        <strain evidence="8 9">ZS6-22T</strain>
    </source>
</reference>
<comment type="similarity">
    <text evidence="2">Belongs to the OmpP1/FadL family.</text>
</comment>
<dbReference type="InterPro" id="IPR005017">
    <property type="entry name" value="OMPP1/FadL/TodX"/>
</dbReference>
<protein>
    <submittedName>
        <fullName evidence="8">OmpP1/FadL family transporter</fullName>
    </submittedName>
</protein>
<evidence type="ECO:0000256" key="3">
    <source>
        <dbReference type="ARBA" id="ARBA00022452"/>
    </source>
</evidence>
<keyword evidence="9" id="KW-1185">Reference proteome</keyword>